<evidence type="ECO:0000256" key="3">
    <source>
        <dbReference type="ARBA" id="ARBA00022839"/>
    </source>
</evidence>
<feature type="transmembrane region" description="Helical" evidence="4">
    <location>
        <begin position="363"/>
        <end position="383"/>
    </location>
</feature>
<protein>
    <submittedName>
        <fullName evidence="6">DNA polymerase III subunit epsilon</fullName>
    </submittedName>
</protein>
<dbReference type="Gene3D" id="3.30.420.10">
    <property type="entry name" value="Ribonuclease H-like superfamily/Ribonuclease H"/>
    <property type="match status" value="1"/>
</dbReference>
<evidence type="ECO:0000256" key="4">
    <source>
        <dbReference type="SAM" id="Phobius"/>
    </source>
</evidence>
<dbReference type="Proteomes" id="UP000494211">
    <property type="component" value="Unassembled WGS sequence"/>
</dbReference>
<dbReference type="PANTHER" id="PTHR30231:SF4">
    <property type="entry name" value="PROTEIN NEN2"/>
    <property type="match status" value="1"/>
</dbReference>
<dbReference type="Pfam" id="PF00929">
    <property type="entry name" value="RNase_T"/>
    <property type="match status" value="1"/>
</dbReference>
<keyword evidence="4" id="KW-1133">Transmembrane helix</keyword>
<dbReference type="RefSeq" id="WP_174767465.1">
    <property type="nucleotide sequence ID" value="NZ_CABWJV010000001.1"/>
</dbReference>
<accession>A0ABY6Y8C7</accession>
<proteinExistence type="predicted"/>
<evidence type="ECO:0000313" key="7">
    <source>
        <dbReference type="Proteomes" id="UP000494211"/>
    </source>
</evidence>
<keyword evidence="7" id="KW-1185">Reference proteome</keyword>
<evidence type="ECO:0000256" key="2">
    <source>
        <dbReference type="ARBA" id="ARBA00022801"/>
    </source>
</evidence>
<dbReference type="EMBL" id="CABWJV010000001">
    <property type="protein sequence ID" value="VWQ12069.1"/>
    <property type="molecule type" value="Genomic_DNA"/>
</dbReference>
<keyword evidence="1" id="KW-0540">Nuclease</keyword>
<evidence type="ECO:0000256" key="1">
    <source>
        <dbReference type="ARBA" id="ARBA00022722"/>
    </source>
</evidence>
<dbReference type="InterPro" id="IPR012337">
    <property type="entry name" value="RNaseH-like_sf"/>
</dbReference>
<evidence type="ECO:0000259" key="5">
    <source>
        <dbReference type="SMART" id="SM00479"/>
    </source>
</evidence>
<keyword evidence="4" id="KW-0812">Transmembrane</keyword>
<keyword evidence="4" id="KW-0472">Membrane</keyword>
<reference evidence="6 7" key="1">
    <citation type="submission" date="2019-10" db="EMBL/GenBank/DDBJ databases">
        <authorList>
            <consortium name="Melissa Lawson"/>
            <person name="O'neill I."/>
        </authorList>
    </citation>
    <scope>NUCLEOTIDE SEQUENCE [LARGE SCALE GENOMIC DNA]</scope>
    <source>
        <strain evidence="6">LH_658</strain>
    </source>
</reference>
<comment type="caution">
    <text evidence="6">The sequence shown here is derived from an EMBL/GenBank/DDBJ whole genome shotgun (WGS) entry which is preliminary data.</text>
</comment>
<dbReference type="SUPFAM" id="SSF53098">
    <property type="entry name" value="Ribonuclease H-like"/>
    <property type="match status" value="1"/>
</dbReference>
<dbReference type="SMART" id="SM00479">
    <property type="entry name" value="EXOIII"/>
    <property type="match status" value="1"/>
</dbReference>
<evidence type="ECO:0000313" key="6">
    <source>
        <dbReference type="EMBL" id="VWQ12069.1"/>
    </source>
</evidence>
<organism evidence="6 7">
    <name type="scientific">Bifidobacterium pseudocatenulatum</name>
    <dbReference type="NCBI Taxonomy" id="28026"/>
    <lineage>
        <taxon>Bacteria</taxon>
        <taxon>Bacillati</taxon>
        <taxon>Actinomycetota</taxon>
        <taxon>Actinomycetes</taxon>
        <taxon>Bifidobacteriales</taxon>
        <taxon>Bifidobacteriaceae</taxon>
        <taxon>Bifidobacterium</taxon>
    </lineage>
</organism>
<dbReference type="InterPro" id="IPR036397">
    <property type="entry name" value="RNaseH_sf"/>
</dbReference>
<gene>
    <name evidence="6" type="ORF">BIFLH658_00172</name>
</gene>
<sequence>MKSEFRHGWDKLSGIHEFNVSTSSVISDIDVRGSRQFTGCAVVQVQQPKGRKPHFAVKNSSDVTVFEVGARQTSAYSALSRLLGDPLESFSWEEERSYAGDGTTFLRCRAVVGSDPKAVTGPSIPRIVLDTETTGLHPQFDEILQLSIIDGDGNILWNKLYHPSFKSSWPEAQRIHHIKPSDVRNKDFIEDDLVQIQDILNRAEQICAFNAEYDMAFLGEIGLRVDTSKIVDTMRVYARKYHGRDFIKLTQAAKECGYRYNPHDALEDCKATLAVQNKADGKRTAGSRRLMDAAAKAIPSTESRPKTQANVRNVAMLQPMRSTTSHRRKNKGIPWQAHAALFAFLLLCALTGLSMIFDQDHSNPLWAEVVTELIFIGLTVWEWDNMQKKRKQRIAEKREQGQDAPGGE</sequence>
<feature type="transmembrane region" description="Helical" evidence="4">
    <location>
        <begin position="337"/>
        <end position="357"/>
    </location>
</feature>
<dbReference type="InterPro" id="IPR013520">
    <property type="entry name" value="Ribonucl_H"/>
</dbReference>
<feature type="domain" description="Exonuclease" evidence="5">
    <location>
        <begin position="125"/>
        <end position="285"/>
    </location>
</feature>
<keyword evidence="2" id="KW-0378">Hydrolase</keyword>
<keyword evidence="3" id="KW-0269">Exonuclease</keyword>
<dbReference type="CDD" id="cd06127">
    <property type="entry name" value="DEDDh"/>
    <property type="match status" value="1"/>
</dbReference>
<dbReference type="PANTHER" id="PTHR30231">
    <property type="entry name" value="DNA POLYMERASE III SUBUNIT EPSILON"/>
    <property type="match status" value="1"/>
</dbReference>
<name>A0ABY6Y8C7_BIFPS</name>